<keyword evidence="3" id="KW-1185">Reference proteome</keyword>
<feature type="region of interest" description="Disordered" evidence="1">
    <location>
        <begin position="1192"/>
        <end position="1211"/>
    </location>
</feature>
<accession>A0A0L0N2E8</accession>
<evidence type="ECO:0000313" key="3">
    <source>
        <dbReference type="Proteomes" id="UP000036947"/>
    </source>
</evidence>
<feature type="region of interest" description="Disordered" evidence="1">
    <location>
        <begin position="1459"/>
        <end position="1490"/>
    </location>
</feature>
<feature type="region of interest" description="Disordered" evidence="1">
    <location>
        <begin position="573"/>
        <end position="604"/>
    </location>
</feature>
<feature type="unsure residue" description="D or N" evidence="2">
    <location>
        <position position="1637"/>
    </location>
</feature>
<feature type="compositionally biased region" description="Basic and acidic residues" evidence="1">
    <location>
        <begin position="725"/>
        <end position="742"/>
    </location>
</feature>
<dbReference type="OrthoDB" id="5370537at2759"/>
<proteinExistence type="predicted"/>
<feature type="region of interest" description="Disordered" evidence="1">
    <location>
        <begin position="291"/>
        <end position="342"/>
    </location>
</feature>
<protein>
    <submittedName>
        <fullName evidence="2">Uncharacterized protein</fullName>
    </submittedName>
</protein>
<gene>
    <name evidence="2" type="ORF">TOPH_07163</name>
</gene>
<evidence type="ECO:0000313" key="2">
    <source>
        <dbReference type="EMBL" id="KND88206.1"/>
    </source>
</evidence>
<reference evidence="2 3" key="1">
    <citation type="journal article" date="2015" name="BMC Genomics">
        <title>The genome of the truffle-parasite Tolypocladium ophioglossoides and the evolution of antifungal peptaibiotics.</title>
        <authorList>
            <person name="Quandt C.A."/>
            <person name="Bushley K.E."/>
            <person name="Spatafora J.W."/>
        </authorList>
    </citation>
    <scope>NUCLEOTIDE SEQUENCE [LARGE SCALE GENOMIC DNA]</scope>
    <source>
        <strain evidence="2 3">CBS 100239</strain>
    </source>
</reference>
<feature type="compositionally biased region" description="Pro residues" evidence="1">
    <location>
        <begin position="98"/>
        <end position="108"/>
    </location>
</feature>
<feature type="region of interest" description="Disordered" evidence="1">
    <location>
        <begin position="452"/>
        <end position="496"/>
    </location>
</feature>
<evidence type="ECO:0000256" key="1">
    <source>
        <dbReference type="SAM" id="MobiDB-lite"/>
    </source>
</evidence>
<feature type="compositionally biased region" description="Polar residues" evidence="1">
    <location>
        <begin position="123"/>
        <end position="138"/>
    </location>
</feature>
<feature type="compositionally biased region" description="Low complexity" evidence="1">
    <location>
        <begin position="856"/>
        <end position="868"/>
    </location>
</feature>
<feature type="compositionally biased region" description="Polar residues" evidence="1">
    <location>
        <begin position="691"/>
        <end position="714"/>
    </location>
</feature>
<organism evidence="2 3">
    <name type="scientific">Tolypocladium ophioglossoides (strain CBS 100239)</name>
    <name type="common">Snaketongue truffleclub</name>
    <name type="synonym">Elaphocordyceps ophioglossoides</name>
    <dbReference type="NCBI Taxonomy" id="1163406"/>
    <lineage>
        <taxon>Eukaryota</taxon>
        <taxon>Fungi</taxon>
        <taxon>Dikarya</taxon>
        <taxon>Ascomycota</taxon>
        <taxon>Pezizomycotina</taxon>
        <taxon>Sordariomycetes</taxon>
        <taxon>Hypocreomycetidae</taxon>
        <taxon>Hypocreales</taxon>
        <taxon>Ophiocordycipitaceae</taxon>
        <taxon>Tolypocladium</taxon>
    </lineage>
</organism>
<feature type="region of interest" description="Disordered" evidence="1">
    <location>
        <begin position="359"/>
        <end position="429"/>
    </location>
</feature>
<feature type="region of interest" description="Disordered" evidence="1">
    <location>
        <begin position="1004"/>
        <end position="1030"/>
    </location>
</feature>
<feature type="compositionally biased region" description="Low complexity" evidence="1">
    <location>
        <begin position="162"/>
        <end position="171"/>
    </location>
</feature>
<feature type="region of interest" description="Disordered" evidence="1">
    <location>
        <begin position="691"/>
        <end position="744"/>
    </location>
</feature>
<feature type="region of interest" description="Disordered" evidence="1">
    <location>
        <begin position="1"/>
        <end position="263"/>
    </location>
</feature>
<dbReference type="Proteomes" id="UP000036947">
    <property type="component" value="Unassembled WGS sequence"/>
</dbReference>
<feature type="compositionally biased region" description="Basic residues" evidence="1">
    <location>
        <begin position="917"/>
        <end position="927"/>
    </location>
</feature>
<comment type="caution">
    <text evidence="2">The sequence shown here is derived from an EMBL/GenBank/DDBJ whole genome shotgun (WGS) entry which is preliminary data.</text>
</comment>
<feature type="region of interest" description="Disordered" evidence="1">
    <location>
        <begin position="774"/>
        <end position="932"/>
    </location>
</feature>
<feature type="compositionally biased region" description="Basic and acidic residues" evidence="1">
    <location>
        <begin position="325"/>
        <end position="342"/>
    </location>
</feature>
<name>A0A0L0N2E8_TOLOC</name>
<dbReference type="EMBL" id="LFRF01000028">
    <property type="protein sequence ID" value="KND88206.1"/>
    <property type="molecule type" value="Genomic_DNA"/>
</dbReference>
<feature type="compositionally biased region" description="Acidic residues" evidence="1">
    <location>
        <begin position="486"/>
        <end position="496"/>
    </location>
</feature>
<sequence>MSNLVESPKAMSPEEMQNQPQNLRRKDVGNPYSSATDSRLLQPIAEHSSTAATSSAQLSPGQDDVRRRSPRQVSQAARSDFPPAVLSKDVKVTATVPLVPPPKSPLRPTPKAQTPEGPRRQAGSPTTSPHRSQPSTMIFANPNPPPQMTAQSEPSKPPKPASPRQLVELLVPPIPPLSPRKTLPPLYGGQRQTRQPLAGLARNGSIRVDIRPSRQKPASPLPEDQNKAAKAPVQLRQNNGIPSNPRARITRVTPKARGGPEEQTVMFLNGIEYDDPSAIKSIMEMAERITAKGSPDFDQSSRDSIVHRPRPIPRNSVGYSPLSKDSSKMHQDSRNRLLESIEAKPLIVPQSAGILKPATYLEHGAESTQMPSPAADATRNLRRRSSLPDISDLSQSLPTLQAVPAKSTREVTAGASTAETPGLGAGSLLYTPLSRSRQSKFVSKFSVDTAMSPLEPQSGLYESPIDNRSSNEGVRRRSSPVFPAEDQQDSPVPEDTEVQNDEFINDAGLNNATVIQPPAPASNAQDSKEAGASAVAFKSPMWPNKSTYRFVDSALLTDEDEGKETVLVMLDQSAEHRRKPQASARGPNRVSWHHRVGEDCPSFSDRKSTVMVRNMPRPPPLQLNEPTSVRKVVAAEPLRLESPQHALNMIQEQLKKFDEPREEAPANEQQRMTLLADLEMEMGMQETRWQQMRQDYSQASISTPVSSPNATAANGSLEHSPMEALADRTSRHGPSDERDARESGFYSPYSEVIATANRVQISRLNVAEGPLANGADDRFDESASSASGPGLSVDRTMPRPGNPDSIGSGNRGENREQSNSGKDLNVETGSELWRPASSPNLPRPLWKPAIGAADQSPEFAEPPAASEPVTRNSLEPLDIESSRTSTDAGAKSTGWKTPRTPSTPQEQQQQQPVTRPRTMRPPRRSKRISTLPDILEDPVPLLNKRGTLGIFQFPWGEKSDTATVPLQSRILMGMGTMGMPGNMMPGPPMYPSLEAQVRTLPSEDYPSSFFDDYDDDGGDKYADSSDDDDSFDEDTLWEIASLLRSDNVPSRESLLPGQAGRVAYSWMVEDYRADSPLPEDEGKPIFEASPVALDHEPSSPTLPAPAMLWVDQNRYASVTRTNWLPQPYEWAWKAYVASASETARAPLRSAEPATVTSTALWSATPRGTLQTSSHPTGLAEQSIALWALKPAEGPRVNDSPREESHPVAESLSSPATASFMWSPPKTIAKFPVGLCQSDGEDWTKYLVPGNTLRATNARATTLATIESTSLWTPNPAKQPEVAVSEPETQPEHVNEAESTVAYSLWSPPKPIVAVSYGLPQPAPAAWEKYLIPKSEAPRLAPRVALLAKLESTSLWTPSIAEKPLVAALPEQETLPEPISKPSATTSLWSAPKPVEAISYGLPQPVPAVWERHLIPKSDAPRLVPRVALMPKIESTSLWTPSPVRLPKVIGLAQIQREAKPVEKAEPSTSTLPLWSPPRPVATSPRGLDQPTREAWDSYLIPGSTLRRTPTREAAPAVIDSTSLWAAAGTTNRAGSPQQDVWWITKGPRMAVEEDSSSPTTGLHVSEDVLPKSPDSNTEVTADVGVAFETLRLESPSGVAQYQTADAHEGSSTLWTPPAAMHVEEAEGLFCVNHKRNDYKRTVNKAAALGTRPTPRTEKKALPQLMSTSLWSPPARHAFAHDWISLSSIRPSTPGGLSSASGSESPFSDTSSLYSTVTGLSTVGSMFTGGPEDKASRHNRHADWDAGLREVTRPSRPARDLAAAADWDTALEDAIRAGGFDPAMPAAPTDSIAAEPSQVVAFDVSRNHPAFAVSGLDTDSADVHPAGKGYFTQW</sequence>
<feature type="region of interest" description="Disordered" evidence="1">
    <location>
        <begin position="1551"/>
        <end position="1577"/>
    </location>
</feature>
<feature type="compositionally biased region" description="Low complexity" evidence="1">
    <location>
        <begin position="897"/>
        <end position="916"/>
    </location>
</feature>